<dbReference type="AlphaFoldDB" id="A0A1A8W4G3"/>
<name>A0A1A8W4G3_PLAOA</name>
<reference evidence="5" key="1">
    <citation type="submission" date="2016-05" db="EMBL/GenBank/DDBJ databases">
        <authorList>
            <person name="Naeem Raeece"/>
        </authorList>
    </citation>
    <scope>NUCLEOTIDE SEQUENCE [LARGE SCALE GENOMIC DNA]</scope>
</reference>
<evidence type="ECO:0000256" key="2">
    <source>
        <dbReference type="SAM" id="MobiDB-lite"/>
    </source>
</evidence>
<dbReference type="EMBL" id="FLQV01000257">
    <property type="protein sequence ID" value="SBS86877.1"/>
    <property type="molecule type" value="Genomic_DNA"/>
</dbReference>
<organism evidence="4 5">
    <name type="scientific">Plasmodium ovale curtisi</name>
    <dbReference type="NCBI Taxonomy" id="864141"/>
    <lineage>
        <taxon>Eukaryota</taxon>
        <taxon>Sar</taxon>
        <taxon>Alveolata</taxon>
        <taxon>Apicomplexa</taxon>
        <taxon>Aconoidasida</taxon>
        <taxon>Haemosporida</taxon>
        <taxon>Plasmodiidae</taxon>
        <taxon>Plasmodium</taxon>
        <taxon>Plasmodium (Plasmodium)</taxon>
    </lineage>
</organism>
<feature type="compositionally biased region" description="Acidic residues" evidence="2">
    <location>
        <begin position="433"/>
        <end position="486"/>
    </location>
</feature>
<dbReference type="PANTHER" id="PTHR22997">
    <property type="entry name" value="PIH1 DOMAIN-CONTAINING PROTEIN 1"/>
    <property type="match status" value="1"/>
</dbReference>
<dbReference type="InterPro" id="IPR012981">
    <property type="entry name" value="PIH1_N"/>
</dbReference>
<feature type="region of interest" description="Disordered" evidence="2">
    <location>
        <begin position="426"/>
        <end position="524"/>
    </location>
</feature>
<protein>
    <submittedName>
        <fullName evidence="4">PIH1 domain-containing protein, putative</fullName>
    </submittedName>
</protein>
<evidence type="ECO:0000313" key="5">
    <source>
        <dbReference type="Proteomes" id="UP000078546"/>
    </source>
</evidence>
<gene>
    <name evidence="4" type="ORF">POVCU1_013860</name>
</gene>
<dbReference type="InterPro" id="IPR050734">
    <property type="entry name" value="PIH1/Kintoun_subfamily"/>
</dbReference>
<evidence type="ECO:0000313" key="4">
    <source>
        <dbReference type="EMBL" id="SBS86877.1"/>
    </source>
</evidence>
<dbReference type="GO" id="GO:0005737">
    <property type="term" value="C:cytoplasm"/>
    <property type="evidence" value="ECO:0007669"/>
    <property type="project" value="TreeGrafter"/>
</dbReference>
<sequence>MEDIKLSYEEKEKFHKAFRQHEFRILFDEYFDEISDERYRKEKEDYLLSLYFKGELKKDQILIKPTEAFCVKTKVLYANHTNQCLFLNICSHEGIHSISLQNTSRGEVNIPYSLSQIRPDKHGDNLCCLTIDCCINPTTVDVARRYNEILNFLLEDVCINIEKNVMKDKERICRDFKILSNMKCKGEKPFFLCINKNVIKSNVLVEEEKKLEKMKKEFQERNATTTPNEVDKMLKKSKIETEIKINQQEEVISLSDRELEAQVEVQAEREAERRKKYVVYHQGSLNTSSFFKIKKFEHISLNLPNKIKVLICTDNYVRKSDIHINIQEKKLEVKFSNPEEEDVCIDLPYPCDAKDFSCILKKDKKRIEIYLNLCEQFVRDYAKDMHEKYFLSKGIDHNNDSLDYIDDIVSSYEQQKEVEHEEVAQKEVAQEEAVQEEVEQEEVEQEEVEQEEEEAAQEEAAQEEAAQEEAAQEEAAQEEAAQEEAAEGIRETPDYKKSCEETSKSDRSSRDKERDESQLITSLEPYEFTTKEKLVENNSEKKLNNSLLLNDGNHFLNFNVNKKLILDNMDDAKSAKRCEEDPPDFTLNHSSNALRNEKNNFNDDLKIEVINEDIKLCKDEDSDKSLSQSRVGTYKNEENKINKVYNDKEKREKSKGALYINESDFLKDINMYENADRGLIFSSMLWTAYI</sequence>
<dbReference type="Proteomes" id="UP000078546">
    <property type="component" value="Unassembled WGS sequence"/>
</dbReference>
<feature type="compositionally biased region" description="Basic and acidic residues" evidence="2">
    <location>
        <begin position="487"/>
        <end position="517"/>
    </location>
</feature>
<evidence type="ECO:0000259" key="3">
    <source>
        <dbReference type="Pfam" id="PF08190"/>
    </source>
</evidence>
<evidence type="ECO:0000256" key="1">
    <source>
        <dbReference type="ARBA" id="ARBA00008511"/>
    </source>
</evidence>
<accession>A0A1A8W4G3</accession>
<comment type="similarity">
    <text evidence="1">Belongs to the PIH1 family.</text>
</comment>
<proteinExistence type="inferred from homology"/>
<dbReference type="PANTHER" id="PTHR22997:SF10">
    <property type="entry name" value="CHROMOSOME UNDETERMINED SCAFFOLD_56, WHOLE GENOME SHOTGUN SEQUENCE"/>
    <property type="match status" value="1"/>
</dbReference>
<dbReference type="Pfam" id="PF08190">
    <property type="entry name" value="PIH1"/>
    <property type="match status" value="1"/>
</dbReference>
<feature type="domain" description="PIH1 N-terminal" evidence="3">
    <location>
        <begin position="34"/>
        <end position="188"/>
    </location>
</feature>